<reference evidence="9 10" key="1">
    <citation type="submission" date="2019-06" db="EMBL/GenBank/DDBJ databases">
        <title>Quisquiliibacterium sp. nov., isolated from a maize field.</title>
        <authorList>
            <person name="Lin S.-Y."/>
            <person name="Tsai C.-F."/>
            <person name="Young C.-C."/>
        </authorList>
    </citation>
    <scope>NUCLEOTIDE SEQUENCE [LARGE SCALE GENOMIC DNA]</scope>
    <source>
        <strain evidence="9 10">CC-CFT501</strain>
    </source>
</reference>
<comment type="similarity">
    <text evidence="2 7">Belongs to the OMP decarboxylase family. Type 2 subfamily.</text>
</comment>
<feature type="active site" description="Proton donor" evidence="7">
    <location>
        <position position="97"/>
    </location>
</feature>
<dbReference type="InterPro" id="IPR018089">
    <property type="entry name" value="OMPdecase_AS"/>
</dbReference>
<dbReference type="CDD" id="cd04725">
    <property type="entry name" value="OMP_decarboxylase_like"/>
    <property type="match status" value="1"/>
</dbReference>
<evidence type="ECO:0000313" key="9">
    <source>
        <dbReference type="EMBL" id="TXL68476.1"/>
    </source>
</evidence>
<feature type="domain" description="Orotidine 5'-phosphate decarboxylase" evidence="8">
    <location>
        <begin position="17"/>
        <end position="257"/>
    </location>
</feature>
<dbReference type="PANTHER" id="PTHR43375">
    <property type="entry name" value="OROTIDINE 5'-PHOSPHATE DECARBOXYLASE"/>
    <property type="match status" value="1"/>
</dbReference>
<keyword evidence="3 7" id="KW-0210">Decarboxylase</keyword>
<dbReference type="InterPro" id="IPR011060">
    <property type="entry name" value="RibuloseP-bd_barrel"/>
</dbReference>
<dbReference type="EMBL" id="VDUY01000001">
    <property type="protein sequence ID" value="TXL68476.1"/>
    <property type="molecule type" value="Genomic_DNA"/>
</dbReference>
<dbReference type="OrthoDB" id="9808470at2"/>
<dbReference type="SMART" id="SM00934">
    <property type="entry name" value="OMPdecase"/>
    <property type="match status" value="1"/>
</dbReference>
<evidence type="ECO:0000313" key="10">
    <source>
        <dbReference type="Proteomes" id="UP000321548"/>
    </source>
</evidence>
<evidence type="ECO:0000256" key="5">
    <source>
        <dbReference type="ARBA" id="ARBA00023239"/>
    </source>
</evidence>
<dbReference type="EC" id="4.1.1.23" evidence="7"/>
<proteinExistence type="inferred from homology"/>
<evidence type="ECO:0000256" key="4">
    <source>
        <dbReference type="ARBA" id="ARBA00022975"/>
    </source>
</evidence>
<dbReference type="HAMAP" id="MF_01215">
    <property type="entry name" value="OMPdecase_type2"/>
    <property type="match status" value="1"/>
</dbReference>
<comment type="pathway">
    <text evidence="1 7">Pyrimidine metabolism; UMP biosynthesis via de novo pathway; UMP from orotate: step 2/2.</text>
</comment>
<evidence type="ECO:0000256" key="1">
    <source>
        <dbReference type="ARBA" id="ARBA00004861"/>
    </source>
</evidence>
<dbReference type="Proteomes" id="UP000321548">
    <property type="component" value="Unassembled WGS sequence"/>
</dbReference>
<dbReference type="GO" id="GO:0004590">
    <property type="term" value="F:orotidine-5'-phosphate decarboxylase activity"/>
    <property type="evidence" value="ECO:0007669"/>
    <property type="project" value="UniProtKB-UniRule"/>
</dbReference>
<dbReference type="SUPFAM" id="SSF51366">
    <property type="entry name" value="Ribulose-phoshate binding barrel"/>
    <property type="match status" value="1"/>
</dbReference>
<dbReference type="Pfam" id="PF00215">
    <property type="entry name" value="OMPdecase"/>
    <property type="match status" value="1"/>
</dbReference>
<dbReference type="InterPro" id="IPR013785">
    <property type="entry name" value="Aldolase_TIM"/>
</dbReference>
<evidence type="ECO:0000256" key="2">
    <source>
        <dbReference type="ARBA" id="ARBA00008847"/>
    </source>
</evidence>
<gene>
    <name evidence="7 9" type="primary">pyrF</name>
    <name evidence="9" type="ORF">FHP08_01985</name>
</gene>
<comment type="catalytic activity">
    <reaction evidence="6 7">
        <text>orotidine 5'-phosphate + H(+) = UMP + CO2</text>
        <dbReference type="Rhea" id="RHEA:11596"/>
        <dbReference type="ChEBI" id="CHEBI:15378"/>
        <dbReference type="ChEBI" id="CHEBI:16526"/>
        <dbReference type="ChEBI" id="CHEBI:57538"/>
        <dbReference type="ChEBI" id="CHEBI:57865"/>
        <dbReference type="EC" id="4.1.1.23"/>
    </reaction>
</comment>
<keyword evidence="5 7" id="KW-0456">Lyase</keyword>
<keyword evidence="10" id="KW-1185">Reference proteome</keyword>
<evidence type="ECO:0000256" key="3">
    <source>
        <dbReference type="ARBA" id="ARBA00022793"/>
    </source>
</evidence>
<dbReference type="InterPro" id="IPR011995">
    <property type="entry name" value="OMPdecase_type-2"/>
</dbReference>
<dbReference type="Gene3D" id="3.20.20.70">
    <property type="entry name" value="Aldolase class I"/>
    <property type="match status" value="1"/>
</dbReference>
<evidence type="ECO:0000256" key="6">
    <source>
        <dbReference type="ARBA" id="ARBA00049157"/>
    </source>
</evidence>
<evidence type="ECO:0000259" key="8">
    <source>
        <dbReference type="SMART" id="SM00934"/>
    </source>
</evidence>
<evidence type="ECO:0000256" key="7">
    <source>
        <dbReference type="HAMAP-Rule" id="MF_01215"/>
    </source>
</evidence>
<keyword evidence="4 7" id="KW-0665">Pyrimidine biosynthesis</keyword>
<dbReference type="RefSeq" id="WP_147702617.1">
    <property type="nucleotide sequence ID" value="NZ_VDUY01000001.1"/>
</dbReference>
<dbReference type="InterPro" id="IPR001754">
    <property type="entry name" value="OMPdeCOase_dom"/>
</dbReference>
<organism evidence="9 10">
    <name type="scientific">Zeimonas arvi</name>
    <dbReference type="NCBI Taxonomy" id="2498847"/>
    <lineage>
        <taxon>Bacteria</taxon>
        <taxon>Pseudomonadati</taxon>
        <taxon>Pseudomonadota</taxon>
        <taxon>Betaproteobacteria</taxon>
        <taxon>Burkholderiales</taxon>
        <taxon>Burkholderiaceae</taxon>
        <taxon>Zeimonas</taxon>
    </lineage>
</organism>
<dbReference type="PANTHER" id="PTHR43375:SF1">
    <property type="entry name" value="OROTIDINE 5'-PHOSPHATE DECARBOXYLASE"/>
    <property type="match status" value="1"/>
</dbReference>
<dbReference type="GO" id="GO:0044205">
    <property type="term" value="P:'de novo' UMP biosynthetic process"/>
    <property type="evidence" value="ECO:0007669"/>
    <property type="project" value="UniProtKB-UniRule"/>
</dbReference>
<dbReference type="GO" id="GO:0006207">
    <property type="term" value="P:'de novo' pyrimidine nucleobase biosynthetic process"/>
    <property type="evidence" value="ECO:0007669"/>
    <property type="project" value="InterPro"/>
</dbReference>
<dbReference type="AlphaFoldDB" id="A0A5C8P480"/>
<dbReference type="NCBIfam" id="TIGR02127">
    <property type="entry name" value="pyrF_sub2"/>
    <property type="match status" value="1"/>
</dbReference>
<comment type="caution">
    <text evidence="9">The sequence shown here is derived from an EMBL/GenBank/DDBJ whole genome shotgun (WGS) entry which is preliminary data.</text>
</comment>
<dbReference type="PROSITE" id="PS00156">
    <property type="entry name" value="OMPDECASE"/>
    <property type="match status" value="1"/>
</dbReference>
<sequence>MSFVLSLRKAWEGSQSMLCVGLDPDPAKIPASLGEPDDPDTVLRFCRGIVDATAPFACTFKPQIAYFAAARAEGQLEALIHHVHRAHPGIPVVLDGKRGDIGATAERYAIEAFERYQADAVTVNPYMGFDSIEPWLAGRDRGVFLLCRTSNPGGSDLQALDVGGERLFERVARLAAGHWNTNGQLGLVVGATFPEELARVRALVGEMPLLVPGIGAQGGDIDATVAAGAGRATPGMLVNSSRAILYASKGPDWAEAAARVARETRDALRRAAAR</sequence>
<accession>A0A5C8P480</accession>
<name>A0A5C8P480_9BURK</name>
<protein>
    <recommendedName>
        <fullName evidence="7">Orotidine 5'-phosphate decarboxylase</fullName>
        <ecNumber evidence="7">4.1.1.23</ecNumber>
    </recommendedName>
    <alternativeName>
        <fullName evidence="7">OMP decarboxylase</fullName>
        <shortName evidence="7">OMPDCase</shortName>
        <shortName evidence="7">OMPdecase</shortName>
    </alternativeName>
</protein>
<dbReference type="UniPathway" id="UPA00070">
    <property type="reaction ID" value="UER00120"/>
</dbReference>